<name>A0A0A8Y547_ARUDO</name>
<dbReference type="EMBL" id="GBRH01277907">
    <property type="protein sequence ID" value="JAD19988.1"/>
    <property type="molecule type" value="Transcribed_RNA"/>
</dbReference>
<reference evidence="1" key="2">
    <citation type="journal article" date="2015" name="Data Brief">
        <title>Shoot transcriptome of the giant reed, Arundo donax.</title>
        <authorList>
            <person name="Barrero R.A."/>
            <person name="Guerrero F.D."/>
            <person name="Moolhuijzen P."/>
            <person name="Goolsby J.A."/>
            <person name="Tidwell J."/>
            <person name="Bellgard S.E."/>
            <person name="Bellgard M.I."/>
        </authorList>
    </citation>
    <scope>NUCLEOTIDE SEQUENCE</scope>
    <source>
        <tissue evidence="1">Shoot tissue taken approximately 20 cm above the soil surface</tissue>
    </source>
</reference>
<organism evidence="1">
    <name type="scientific">Arundo donax</name>
    <name type="common">Giant reed</name>
    <name type="synonym">Donax arundinaceus</name>
    <dbReference type="NCBI Taxonomy" id="35708"/>
    <lineage>
        <taxon>Eukaryota</taxon>
        <taxon>Viridiplantae</taxon>
        <taxon>Streptophyta</taxon>
        <taxon>Embryophyta</taxon>
        <taxon>Tracheophyta</taxon>
        <taxon>Spermatophyta</taxon>
        <taxon>Magnoliopsida</taxon>
        <taxon>Liliopsida</taxon>
        <taxon>Poales</taxon>
        <taxon>Poaceae</taxon>
        <taxon>PACMAD clade</taxon>
        <taxon>Arundinoideae</taxon>
        <taxon>Arundineae</taxon>
        <taxon>Arundo</taxon>
    </lineage>
</organism>
<sequence length="56" mass="6328">MVCNVKLLVQISCTRFKLIWNCLCTTPISQAKRGLSALHHVGSYYSIILKSYLLKA</sequence>
<proteinExistence type="predicted"/>
<dbReference type="AlphaFoldDB" id="A0A0A8Y547"/>
<reference evidence="1" key="1">
    <citation type="submission" date="2014-09" db="EMBL/GenBank/DDBJ databases">
        <authorList>
            <person name="Magalhaes I.L.F."/>
            <person name="Oliveira U."/>
            <person name="Santos F.R."/>
            <person name="Vidigal T.H.D.A."/>
            <person name="Brescovit A.D."/>
            <person name="Santos A.J."/>
        </authorList>
    </citation>
    <scope>NUCLEOTIDE SEQUENCE</scope>
    <source>
        <tissue evidence="1">Shoot tissue taken approximately 20 cm above the soil surface</tissue>
    </source>
</reference>
<accession>A0A0A8Y547</accession>
<evidence type="ECO:0000313" key="1">
    <source>
        <dbReference type="EMBL" id="JAD19988.1"/>
    </source>
</evidence>
<protein>
    <submittedName>
        <fullName evidence="1">Uncharacterized protein</fullName>
    </submittedName>
</protein>